<dbReference type="PANTHER" id="PTHR48111:SF22">
    <property type="entry name" value="REGULATOR OF RPOS"/>
    <property type="match status" value="1"/>
</dbReference>
<evidence type="ECO:0000259" key="8">
    <source>
        <dbReference type="PROSITE" id="PS50110"/>
    </source>
</evidence>
<dbReference type="Proteomes" id="UP000640333">
    <property type="component" value="Unassembled WGS sequence"/>
</dbReference>
<gene>
    <name evidence="10" type="ORF">IOQ59_17515</name>
</gene>
<keyword evidence="11" id="KW-1185">Reference proteome</keyword>
<dbReference type="GO" id="GO:0000976">
    <property type="term" value="F:transcription cis-regulatory region binding"/>
    <property type="evidence" value="ECO:0007669"/>
    <property type="project" value="TreeGrafter"/>
</dbReference>
<accession>A0A8J7KBE4</accession>
<evidence type="ECO:0000256" key="7">
    <source>
        <dbReference type="PROSITE-ProRule" id="PRU01091"/>
    </source>
</evidence>
<dbReference type="InterPro" id="IPR011006">
    <property type="entry name" value="CheY-like_superfamily"/>
</dbReference>
<dbReference type="Pfam" id="PF00486">
    <property type="entry name" value="Trans_reg_C"/>
    <property type="match status" value="1"/>
</dbReference>
<feature type="domain" description="Response regulatory" evidence="8">
    <location>
        <begin position="7"/>
        <end position="121"/>
    </location>
</feature>
<dbReference type="Gene3D" id="1.10.10.10">
    <property type="entry name" value="Winged helix-like DNA-binding domain superfamily/Winged helix DNA-binding domain"/>
    <property type="match status" value="1"/>
</dbReference>
<keyword evidence="4 7" id="KW-0238">DNA-binding</keyword>
<dbReference type="SMART" id="SM00862">
    <property type="entry name" value="Trans_reg_C"/>
    <property type="match status" value="1"/>
</dbReference>
<dbReference type="PANTHER" id="PTHR48111">
    <property type="entry name" value="REGULATOR OF RPOS"/>
    <property type="match status" value="1"/>
</dbReference>
<dbReference type="InterPro" id="IPR039420">
    <property type="entry name" value="WalR-like"/>
</dbReference>
<evidence type="ECO:0000256" key="6">
    <source>
        <dbReference type="PROSITE-ProRule" id="PRU00169"/>
    </source>
</evidence>
<dbReference type="Gene3D" id="3.40.50.2300">
    <property type="match status" value="1"/>
</dbReference>
<keyword evidence="1 6" id="KW-0597">Phosphoprotein</keyword>
<proteinExistence type="predicted"/>
<dbReference type="AlphaFoldDB" id="A0A8J7KBE4"/>
<dbReference type="PROSITE" id="PS51755">
    <property type="entry name" value="OMPR_PHOB"/>
    <property type="match status" value="1"/>
</dbReference>
<dbReference type="CDD" id="cd00383">
    <property type="entry name" value="trans_reg_C"/>
    <property type="match status" value="1"/>
</dbReference>
<organism evidence="10 11">
    <name type="scientific">Pontibacterium sinense</name>
    <dbReference type="NCBI Taxonomy" id="2781979"/>
    <lineage>
        <taxon>Bacteria</taxon>
        <taxon>Pseudomonadati</taxon>
        <taxon>Pseudomonadota</taxon>
        <taxon>Gammaproteobacteria</taxon>
        <taxon>Oceanospirillales</taxon>
        <taxon>Oceanospirillaceae</taxon>
        <taxon>Pontibacterium</taxon>
    </lineage>
</organism>
<evidence type="ECO:0000313" key="11">
    <source>
        <dbReference type="Proteomes" id="UP000640333"/>
    </source>
</evidence>
<keyword evidence="3" id="KW-0805">Transcription regulation</keyword>
<evidence type="ECO:0000259" key="9">
    <source>
        <dbReference type="PROSITE" id="PS51755"/>
    </source>
</evidence>
<evidence type="ECO:0000256" key="1">
    <source>
        <dbReference type="ARBA" id="ARBA00022553"/>
    </source>
</evidence>
<reference evidence="10" key="1">
    <citation type="submission" date="2020-10" db="EMBL/GenBank/DDBJ databases">
        <title>Bacterium isolated from coastal waters sediment.</title>
        <authorList>
            <person name="Chen R.-J."/>
            <person name="Lu D.-C."/>
            <person name="Zhu K.-L."/>
            <person name="Du Z.-J."/>
        </authorList>
    </citation>
    <scope>NUCLEOTIDE SEQUENCE</scope>
    <source>
        <strain evidence="10">N1Y112</strain>
    </source>
</reference>
<feature type="modified residue" description="4-aspartylphosphate" evidence="6">
    <location>
        <position position="56"/>
    </location>
</feature>
<dbReference type="SUPFAM" id="SSF46894">
    <property type="entry name" value="C-terminal effector domain of the bipartite response regulators"/>
    <property type="match status" value="1"/>
</dbReference>
<evidence type="ECO:0000313" key="10">
    <source>
        <dbReference type="EMBL" id="MBE9399061.1"/>
    </source>
</evidence>
<dbReference type="InterPro" id="IPR001867">
    <property type="entry name" value="OmpR/PhoB-type_DNA-bd"/>
</dbReference>
<dbReference type="EMBL" id="JADEYS010000021">
    <property type="protein sequence ID" value="MBE9399061.1"/>
    <property type="molecule type" value="Genomic_DNA"/>
</dbReference>
<keyword evidence="2" id="KW-0902">Two-component regulatory system</keyword>
<dbReference type="InterPro" id="IPR016032">
    <property type="entry name" value="Sig_transdc_resp-reg_C-effctor"/>
</dbReference>
<evidence type="ECO:0000256" key="3">
    <source>
        <dbReference type="ARBA" id="ARBA00023015"/>
    </source>
</evidence>
<dbReference type="Pfam" id="PF00072">
    <property type="entry name" value="Response_reg"/>
    <property type="match status" value="1"/>
</dbReference>
<dbReference type="GO" id="GO:0005829">
    <property type="term" value="C:cytosol"/>
    <property type="evidence" value="ECO:0007669"/>
    <property type="project" value="TreeGrafter"/>
</dbReference>
<dbReference type="InterPro" id="IPR036388">
    <property type="entry name" value="WH-like_DNA-bd_sf"/>
</dbReference>
<sequence length="227" mass="25177">MSFNAMNVLLVEDDRDLAASVADYLALEEIDVDHAYNGQAGLTLACSGHYDVLLLDLMLPRMDGLTLCEKLREQGIDTPVLMLTARDTLDDKVAGFRAGTDDYLVKPFALEELIVRIQALAKRRSGQVRKLQVADLILDLSARQAERAGQTLKLTPSGWTLLETLMRSSPSVLSKRELEQALWPDDAPDSNALKVHLYHLRQQVDKPFDQALIHTLPGQGFVLKAKG</sequence>
<dbReference type="FunFam" id="3.40.50.2300:FF:000001">
    <property type="entry name" value="DNA-binding response regulator PhoB"/>
    <property type="match status" value="1"/>
</dbReference>
<dbReference type="FunFam" id="1.10.10.10:FF:000058">
    <property type="entry name" value="DNA-binding response OmpR family regulator"/>
    <property type="match status" value="1"/>
</dbReference>
<comment type="caution">
    <text evidence="10">The sequence shown here is derived from an EMBL/GenBank/DDBJ whole genome shotgun (WGS) entry which is preliminary data.</text>
</comment>
<dbReference type="Gene3D" id="6.10.250.690">
    <property type="match status" value="1"/>
</dbReference>
<dbReference type="SMART" id="SM00448">
    <property type="entry name" value="REC"/>
    <property type="match status" value="1"/>
</dbReference>
<keyword evidence="5" id="KW-0804">Transcription</keyword>
<dbReference type="PROSITE" id="PS50110">
    <property type="entry name" value="RESPONSE_REGULATORY"/>
    <property type="match status" value="1"/>
</dbReference>
<dbReference type="GO" id="GO:0032993">
    <property type="term" value="C:protein-DNA complex"/>
    <property type="evidence" value="ECO:0007669"/>
    <property type="project" value="TreeGrafter"/>
</dbReference>
<feature type="domain" description="OmpR/PhoB-type" evidence="9">
    <location>
        <begin position="128"/>
        <end position="225"/>
    </location>
</feature>
<name>A0A8J7KBE4_9GAMM</name>
<dbReference type="SUPFAM" id="SSF52172">
    <property type="entry name" value="CheY-like"/>
    <property type="match status" value="1"/>
</dbReference>
<dbReference type="GO" id="GO:0006355">
    <property type="term" value="P:regulation of DNA-templated transcription"/>
    <property type="evidence" value="ECO:0007669"/>
    <property type="project" value="InterPro"/>
</dbReference>
<evidence type="ECO:0000256" key="4">
    <source>
        <dbReference type="ARBA" id="ARBA00023125"/>
    </source>
</evidence>
<evidence type="ECO:0000256" key="2">
    <source>
        <dbReference type="ARBA" id="ARBA00023012"/>
    </source>
</evidence>
<dbReference type="GO" id="GO:0000156">
    <property type="term" value="F:phosphorelay response regulator activity"/>
    <property type="evidence" value="ECO:0007669"/>
    <property type="project" value="TreeGrafter"/>
</dbReference>
<feature type="DNA-binding region" description="OmpR/PhoB-type" evidence="7">
    <location>
        <begin position="128"/>
        <end position="225"/>
    </location>
</feature>
<protein>
    <submittedName>
        <fullName evidence="10">Response regulator transcription factor</fullName>
    </submittedName>
</protein>
<evidence type="ECO:0000256" key="5">
    <source>
        <dbReference type="ARBA" id="ARBA00023163"/>
    </source>
</evidence>
<dbReference type="InterPro" id="IPR001789">
    <property type="entry name" value="Sig_transdc_resp-reg_receiver"/>
</dbReference>